<dbReference type="RefSeq" id="XP_018698632.1">
    <property type="nucleotide sequence ID" value="XM_018832753.1"/>
</dbReference>
<keyword evidence="2" id="KW-1185">Reference proteome</keyword>
<dbReference type="Proteomes" id="UP000078343">
    <property type="component" value="Unassembled WGS sequence"/>
</dbReference>
<dbReference type="STRING" id="1367422.A0A179A299"/>
<accession>A0A179A299</accession>
<organism evidence="1 2">
    <name type="scientific">Fonsecaea erecta</name>
    <dbReference type="NCBI Taxonomy" id="1367422"/>
    <lineage>
        <taxon>Eukaryota</taxon>
        <taxon>Fungi</taxon>
        <taxon>Dikarya</taxon>
        <taxon>Ascomycota</taxon>
        <taxon>Pezizomycotina</taxon>
        <taxon>Eurotiomycetes</taxon>
        <taxon>Chaetothyriomycetidae</taxon>
        <taxon>Chaetothyriales</taxon>
        <taxon>Herpotrichiellaceae</taxon>
        <taxon>Fonsecaea</taxon>
    </lineage>
</organism>
<evidence type="ECO:0000313" key="2">
    <source>
        <dbReference type="Proteomes" id="UP000078343"/>
    </source>
</evidence>
<gene>
    <name evidence="1" type="ORF">AYL99_01237</name>
</gene>
<dbReference type="OrthoDB" id="4135107at2759"/>
<sequence>MRLQYRSLPFYIRQDCLKLCLGSEIGFVIEVNNIVQDVMDSKDVLFIIFLDGPPSDDLTDRDEHTATDAVRIRVITPTSALQHSDVHTIPFLKDGHIYPPFSTLRKIRDDIAQHLHVSAVPPEEPIDAECNCALAELLVKRGEWEELPCEGYESCARCGRPVAHHSETEETDLCRSYVLRRLDLPCGHVIHSQCLNNGKEYECPGSCYVTTPCHPISSAYTWVVSGNGHIEKLELASSSHSALMGALADRLGAEFAHAEAVSCKGGLKENDVCIRLPIVAICANARHHSKGLILTPYKDTTSVELDLHTVEAPINASNLSLTLRGVWLAQIAVDGILTVYAVTRTAGLVLGLVLHNVNLNTAREQGGGVTEESSKPSMPYLTGYHTIDLRDVKTLEVVTEPVSTDMGLVNKGIFVAFSNSGLMQGSPSYSLTD</sequence>
<dbReference type="EMBL" id="LVYI01000001">
    <property type="protein sequence ID" value="OAP65265.1"/>
    <property type="molecule type" value="Genomic_DNA"/>
</dbReference>
<name>A0A179A299_9EURO</name>
<comment type="caution">
    <text evidence="1">The sequence shown here is derived from an EMBL/GenBank/DDBJ whole genome shotgun (WGS) entry which is preliminary data.</text>
</comment>
<dbReference type="GeneID" id="30005407"/>
<evidence type="ECO:0000313" key="1">
    <source>
        <dbReference type="EMBL" id="OAP65265.1"/>
    </source>
</evidence>
<reference evidence="1 2" key="1">
    <citation type="submission" date="2016-04" db="EMBL/GenBank/DDBJ databases">
        <title>Draft genome of Fonsecaea erecta CBS 125763.</title>
        <authorList>
            <person name="Weiss V.A."/>
            <person name="Vicente V.A."/>
            <person name="Raittz R.T."/>
            <person name="Moreno L.F."/>
            <person name="De Souza E.M."/>
            <person name="Pedrosa F.O."/>
            <person name="Steffens M.B."/>
            <person name="Faoro H."/>
            <person name="Tadra-Sfeir M.Z."/>
            <person name="Najafzadeh M.J."/>
            <person name="Felipe M.S."/>
            <person name="Teixeira M."/>
            <person name="Sun J."/>
            <person name="Xi L."/>
            <person name="Gomes R."/>
            <person name="De Azevedo C.M."/>
            <person name="Salgado C.G."/>
            <person name="Da Silva M.B."/>
            <person name="Nascimento M.F."/>
            <person name="Queiroz-Telles F."/>
            <person name="Attili D.S."/>
            <person name="Gorbushina A."/>
        </authorList>
    </citation>
    <scope>NUCLEOTIDE SEQUENCE [LARGE SCALE GENOMIC DNA]</scope>
    <source>
        <strain evidence="1 2">CBS 125763</strain>
    </source>
</reference>
<dbReference type="AlphaFoldDB" id="A0A179A299"/>
<protein>
    <submittedName>
        <fullName evidence="1">Uncharacterized protein</fullName>
    </submittedName>
</protein>
<proteinExistence type="predicted"/>